<feature type="transmembrane region" description="Helical" evidence="4">
    <location>
        <begin position="20"/>
        <end position="41"/>
    </location>
</feature>
<sequence>MLYIEGLLEKCAVFTDNHVMGGFLPILGVVVLLILGVFVAITIMTRTKEIGGVDDSGGKPGKRTKGRESILKDANKRLAQNPQDVQALSAMGDLYYREEAWDNAFKTYQALVEMVGAKPDINEFEANLRYGVSALKLGMIDEAYKGLTTARNLNQGNFEVNFNLGYLEFQKKNYEKAIQLLQQARTQDPENPATLRYIGHSFFKLKKYKEAMNFIRKAIEIAPDDKDSLYTLAECYYDANQVDQALKIFSHLRPDPVLGPSASLFAGTINMNQHQEEKAIQDFEIGLKHENIKPDILLELKYRLATVYLKKQEIGKALGHLKAIQNQNASYKDVPLLIGKYQELNANRNLQIFLMAPSADFVALCRKIVMTFYQKAKTKITNISVNKNEWADIQAEVDTPKWSDIVMFRFIRSPGSVGELIMRDFHSHLKEVKAGKGICVTVGNFTEEAKRFTEARLIDLIEKDRLSAILNNVDLKAAATPAGAQKKK</sequence>
<dbReference type="EMBL" id="CP001843">
    <property type="protein sequence ID" value="AEF83778.1"/>
    <property type="molecule type" value="Genomic_DNA"/>
</dbReference>
<keyword evidence="7" id="KW-1185">Reference proteome</keyword>
<evidence type="ECO:0000313" key="7">
    <source>
        <dbReference type="Proteomes" id="UP000009223"/>
    </source>
</evidence>
<dbReference type="GO" id="GO:0009307">
    <property type="term" value="P:DNA restriction-modification system"/>
    <property type="evidence" value="ECO:0007669"/>
    <property type="project" value="InterPro"/>
</dbReference>
<feature type="domain" description="Restriction endonuclease type IV Mrr" evidence="5">
    <location>
        <begin position="380"/>
        <end position="469"/>
    </location>
</feature>
<gene>
    <name evidence="6" type="ordered locus">TREPR_2926</name>
</gene>
<keyword evidence="2 3" id="KW-0802">TPR repeat</keyword>
<dbReference type="GO" id="GO:0003677">
    <property type="term" value="F:DNA binding"/>
    <property type="evidence" value="ECO:0007669"/>
    <property type="project" value="InterPro"/>
</dbReference>
<evidence type="ECO:0000256" key="3">
    <source>
        <dbReference type="PROSITE-ProRule" id="PRU00339"/>
    </source>
</evidence>
<dbReference type="GO" id="GO:0004519">
    <property type="term" value="F:endonuclease activity"/>
    <property type="evidence" value="ECO:0007669"/>
    <property type="project" value="InterPro"/>
</dbReference>
<reference evidence="7" key="1">
    <citation type="submission" date="2009-12" db="EMBL/GenBank/DDBJ databases">
        <title>Complete sequence of Treponema primitia strain ZAS-2.</title>
        <authorList>
            <person name="Tetu S.G."/>
            <person name="Matson E."/>
            <person name="Ren Q."/>
            <person name="Seshadri R."/>
            <person name="Elbourne L."/>
            <person name="Hassan K.A."/>
            <person name="Durkin A."/>
            <person name="Radune D."/>
            <person name="Mohamoud Y."/>
            <person name="Shay R."/>
            <person name="Jin S."/>
            <person name="Zhang X."/>
            <person name="Lucey K."/>
            <person name="Ballor N.R."/>
            <person name="Ottesen E."/>
            <person name="Rosenthal R."/>
            <person name="Allen A."/>
            <person name="Leadbetter J.R."/>
            <person name="Paulsen I.T."/>
        </authorList>
    </citation>
    <scope>NUCLEOTIDE SEQUENCE [LARGE SCALE GENOMIC DNA]</scope>
    <source>
        <strain evidence="7">ATCC BAA-887 / DSM 12427 / ZAS-2</strain>
    </source>
</reference>
<reference evidence="6 7" key="2">
    <citation type="journal article" date="2011" name="ISME J.">
        <title>RNA-seq reveals cooperative metabolic interactions between two termite-gut spirochete species in co-culture.</title>
        <authorList>
            <person name="Rosenthal A.Z."/>
            <person name="Matson E.G."/>
            <person name="Eldar A."/>
            <person name="Leadbetter J.R."/>
        </authorList>
    </citation>
    <scope>NUCLEOTIDE SEQUENCE [LARGE SCALE GENOMIC DNA]</scope>
    <source>
        <strain evidence="7">ATCC BAA-887 / DSM 12427 / ZAS-2</strain>
    </source>
</reference>
<dbReference type="eggNOG" id="COG0457">
    <property type="taxonomic scope" value="Bacteria"/>
</dbReference>
<dbReference type="Proteomes" id="UP000009223">
    <property type="component" value="Chromosome"/>
</dbReference>
<dbReference type="Gene3D" id="1.25.40.10">
    <property type="entry name" value="Tetratricopeptide repeat domain"/>
    <property type="match status" value="2"/>
</dbReference>
<keyword evidence="4" id="KW-0472">Membrane</keyword>
<dbReference type="InterPro" id="IPR011856">
    <property type="entry name" value="tRNA_endonuc-like_dom_sf"/>
</dbReference>
<keyword evidence="1" id="KW-0677">Repeat</keyword>
<dbReference type="PANTHER" id="PTHR45586">
    <property type="entry name" value="TPR REPEAT-CONTAINING PROTEIN PA4667"/>
    <property type="match status" value="1"/>
</dbReference>
<evidence type="ECO:0000313" key="6">
    <source>
        <dbReference type="EMBL" id="AEF83778.1"/>
    </source>
</evidence>
<name>F5YP74_TREPZ</name>
<dbReference type="SMART" id="SM00028">
    <property type="entry name" value="TPR"/>
    <property type="match status" value="6"/>
</dbReference>
<feature type="repeat" description="TPR" evidence="3">
    <location>
        <begin position="158"/>
        <end position="191"/>
    </location>
</feature>
<dbReference type="HOGENOM" id="CLU_599761_0_0_12"/>
<evidence type="ECO:0000256" key="1">
    <source>
        <dbReference type="ARBA" id="ARBA00022737"/>
    </source>
</evidence>
<dbReference type="Pfam" id="PF04471">
    <property type="entry name" value="Mrr_cat"/>
    <property type="match status" value="1"/>
</dbReference>
<protein>
    <submittedName>
        <fullName evidence="6">Tetratricopeptide repeat protein</fullName>
    </submittedName>
</protein>
<dbReference type="Gene3D" id="3.40.1350.10">
    <property type="match status" value="1"/>
</dbReference>
<dbReference type="PANTHER" id="PTHR45586:SF1">
    <property type="entry name" value="LIPOPOLYSACCHARIDE ASSEMBLY PROTEIN B"/>
    <property type="match status" value="1"/>
</dbReference>
<dbReference type="Pfam" id="PF14559">
    <property type="entry name" value="TPR_19"/>
    <property type="match status" value="2"/>
</dbReference>
<keyword evidence="4" id="KW-0812">Transmembrane</keyword>
<evidence type="ECO:0000256" key="2">
    <source>
        <dbReference type="ARBA" id="ARBA00022803"/>
    </source>
</evidence>
<accession>F5YP74</accession>
<evidence type="ECO:0000256" key="4">
    <source>
        <dbReference type="SAM" id="Phobius"/>
    </source>
</evidence>
<dbReference type="SUPFAM" id="SSF48452">
    <property type="entry name" value="TPR-like"/>
    <property type="match status" value="1"/>
</dbReference>
<keyword evidence="4" id="KW-1133">Transmembrane helix</keyword>
<dbReference type="InterPro" id="IPR011990">
    <property type="entry name" value="TPR-like_helical_dom_sf"/>
</dbReference>
<dbReference type="InterPro" id="IPR051012">
    <property type="entry name" value="CellSynth/LPSAsmb/PSIAsmb"/>
</dbReference>
<dbReference type="PROSITE" id="PS50005">
    <property type="entry name" value="TPR"/>
    <property type="match status" value="2"/>
</dbReference>
<organism evidence="6 7">
    <name type="scientific">Treponema primitia (strain ATCC BAA-887 / DSM 12427 / ZAS-2)</name>
    <dbReference type="NCBI Taxonomy" id="545694"/>
    <lineage>
        <taxon>Bacteria</taxon>
        <taxon>Pseudomonadati</taxon>
        <taxon>Spirochaetota</taxon>
        <taxon>Spirochaetia</taxon>
        <taxon>Spirochaetales</taxon>
        <taxon>Treponemataceae</taxon>
        <taxon>Treponema</taxon>
    </lineage>
</organism>
<proteinExistence type="predicted"/>
<evidence type="ECO:0000259" key="5">
    <source>
        <dbReference type="Pfam" id="PF04471"/>
    </source>
</evidence>
<dbReference type="AlphaFoldDB" id="F5YP74"/>
<dbReference type="InterPro" id="IPR019734">
    <property type="entry name" value="TPR_rpt"/>
</dbReference>
<feature type="repeat" description="TPR" evidence="3">
    <location>
        <begin position="192"/>
        <end position="225"/>
    </location>
</feature>
<dbReference type="InterPro" id="IPR007560">
    <property type="entry name" value="Restrct_endonuc_IV_Mrr"/>
</dbReference>
<dbReference type="KEGG" id="tpi:TREPR_2926"/>
<dbReference type="STRING" id="545694.TREPR_2926"/>